<dbReference type="PROSITE" id="PS52050">
    <property type="entry name" value="WYL"/>
    <property type="match status" value="1"/>
</dbReference>
<dbReference type="InterPro" id="IPR036390">
    <property type="entry name" value="WH_DNA-bd_sf"/>
</dbReference>
<evidence type="ECO:0000313" key="5">
    <source>
        <dbReference type="Proteomes" id="UP001372526"/>
    </source>
</evidence>
<dbReference type="PIRSF" id="PIRSF016838">
    <property type="entry name" value="PafC"/>
    <property type="match status" value="1"/>
</dbReference>
<dbReference type="Gene3D" id="1.10.10.10">
    <property type="entry name" value="Winged helix-like DNA-binding domain superfamily/Winged helix DNA-binding domain"/>
    <property type="match status" value="1"/>
</dbReference>
<dbReference type="InterPro" id="IPR036388">
    <property type="entry name" value="WH-like_DNA-bd_sf"/>
</dbReference>
<dbReference type="EMBL" id="JBAWSX010000030">
    <property type="protein sequence ID" value="MEI4804494.1"/>
    <property type="molecule type" value="Genomic_DNA"/>
</dbReference>
<dbReference type="Proteomes" id="UP001372526">
    <property type="component" value="Unassembled WGS sequence"/>
</dbReference>
<dbReference type="PANTHER" id="PTHR34580">
    <property type="match status" value="1"/>
</dbReference>
<keyword evidence="1" id="KW-0805">Transcription regulation</keyword>
<evidence type="ECO:0000259" key="3">
    <source>
        <dbReference type="PROSITE" id="PS51000"/>
    </source>
</evidence>
<feature type="domain" description="HTH deoR-type" evidence="3">
    <location>
        <begin position="3"/>
        <end position="58"/>
    </location>
</feature>
<keyword evidence="5" id="KW-1185">Reference proteome</keyword>
<evidence type="ECO:0000313" key="4">
    <source>
        <dbReference type="EMBL" id="MEI4804494.1"/>
    </source>
</evidence>
<proteinExistence type="predicted"/>
<evidence type="ECO:0000256" key="2">
    <source>
        <dbReference type="ARBA" id="ARBA00023163"/>
    </source>
</evidence>
<name>A0ABU8FP67_9BACI</name>
<evidence type="ECO:0000256" key="1">
    <source>
        <dbReference type="ARBA" id="ARBA00023015"/>
    </source>
</evidence>
<sequence length="312" mass="35653">MSRTGRLFELLITLNTKHRFTAQELANEFSVSKRTILRDLQLLSEMGVPLFSSPGPNGGYTLIKKQKLPTISLTPEEATGLLLSYQLLEDGPFKQENISTITKIRSSMSIEMLQKIETLQDRLAIDSPNRSFKNHYLKELLQASLDKKHLQIEYESRSGYSIRTIFPYGLVLSNGLWYSPAFCYKRKKNVPFRVDRIISLKIQHDFSEPIPRDMTIAQWLNQTDTLSKELTLRASLTKKGCKMLDPHPIGEWIQVTPNGTGVMKEQFRESDIPFIGGLFLSLGTEILIEEPAELIQFVREKALKVVSQYSKI</sequence>
<dbReference type="Pfam" id="PF08279">
    <property type="entry name" value="HTH_11"/>
    <property type="match status" value="1"/>
</dbReference>
<dbReference type="InterPro" id="IPR051534">
    <property type="entry name" value="CBASS_pafABC_assoc_protein"/>
</dbReference>
<accession>A0ABU8FP67</accession>
<dbReference type="InterPro" id="IPR001034">
    <property type="entry name" value="DeoR_HTH"/>
</dbReference>
<dbReference type="InterPro" id="IPR013196">
    <property type="entry name" value="HTH_11"/>
</dbReference>
<dbReference type="PANTHER" id="PTHR34580:SF9">
    <property type="entry name" value="SLL5097 PROTEIN"/>
    <property type="match status" value="1"/>
</dbReference>
<organism evidence="4 5">
    <name type="scientific">Bacillus bruguierae</name>
    <dbReference type="NCBI Taxonomy" id="3127667"/>
    <lineage>
        <taxon>Bacteria</taxon>
        <taxon>Bacillati</taxon>
        <taxon>Bacillota</taxon>
        <taxon>Bacilli</taxon>
        <taxon>Bacillales</taxon>
        <taxon>Bacillaceae</taxon>
        <taxon>Bacillus</taxon>
    </lineage>
</organism>
<dbReference type="SUPFAM" id="SSF46785">
    <property type="entry name" value="Winged helix' DNA-binding domain"/>
    <property type="match status" value="1"/>
</dbReference>
<dbReference type="InterPro" id="IPR028349">
    <property type="entry name" value="PafC-like"/>
</dbReference>
<dbReference type="RefSeq" id="WP_336474657.1">
    <property type="nucleotide sequence ID" value="NZ_JBAWSX010000030.1"/>
</dbReference>
<reference evidence="4 5" key="1">
    <citation type="submission" date="2024-01" db="EMBL/GenBank/DDBJ databases">
        <title>Seven novel Bacillus-like species.</title>
        <authorList>
            <person name="Liu G."/>
        </authorList>
    </citation>
    <scope>NUCLEOTIDE SEQUENCE [LARGE SCALE GENOMIC DNA]</scope>
    <source>
        <strain evidence="4 5">FJAT-51639</strain>
    </source>
</reference>
<protein>
    <submittedName>
        <fullName evidence="4">YafY family protein</fullName>
    </submittedName>
</protein>
<keyword evidence="2" id="KW-0804">Transcription</keyword>
<gene>
    <name evidence="4" type="ORF">WAZ07_25620</name>
</gene>
<dbReference type="PROSITE" id="PS51000">
    <property type="entry name" value="HTH_DEOR_2"/>
    <property type="match status" value="1"/>
</dbReference>
<dbReference type="Pfam" id="PF13280">
    <property type="entry name" value="WYL"/>
    <property type="match status" value="1"/>
</dbReference>
<comment type="caution">
    <text evidence="4">The sequence shown here is derived from an EMBL/GenBank/DDBJ whole genome shotgun (WGS) entry which is preliminary data.</text>
</comment>
<dbReference type="InterPro" id="IPR026881">
    <property type="entry name" value="WYL_dom"/>
</dbReference>